<reference evidence="1 2" key="1">
    <citation type="submission" date="2018-06" db="EMBL/GenBank/DDBJ databases">
        <authorList>
            <consortium name="Pathogen Informatics"/>
            <person name="Doyle S."/>
        </authorList>
    </citation>
    <scope>NUCLEOTIDE SEQUENCE [LARGE SCALE GENOMIC DNA]</scope>
    <source>
        <strain evidence="1 2">NCTC13294</strain>
    </source>
</reference>
<dbReference type="RefSeq" id="WP_115611630.1">
    <property type="nucleotide sequence ID" value="NZ_JBHLZC010000005.1"/>
</dbReference>
<gene>
    <name evidence="1" type="ORF">NCTC13294_01338</name>
</gene>
<dbReference type="AlphaFoldDB" id="A0A381E7R8"/>
<keyword evidence="2" id="KW-1185">Reference proteome</keyword>
<organism evidence="1 2">
    <name type="scientific">Cardiobacterium valvarum</name>
    <dbReference type="NCBI Taxonomy" id="194702"/>
    <lineage>
        <taxon>Bacteria</taxon>
        <taxon>Pseudomonadati</taxon>
        <taxon>Pseudomonadota</taxon>
        <taxon>Gammaproteobacteria</taxon>
        <taxon>Cardiobacteriales</taxon>
        <taxon>Cardiobacteriaceae</taxon>
        <taxon>Cardiobacterium</taxon>
    </lineage>
</organism>
<sequence length="145" mass="15950">MSKYHITHSCGHSRTYNICGTDVHGERGRKAKWYASQPCPDCRRAEENAAAAQSNREKGLPQLEGSPKQIAWAETIRCAAVQAMDAFGSQLVDPAQIAGDSQRLATLSRIHALIAETKAITSAAWWIDHQADGFGQSWVCRKLDI</sequence>
<dbReference type="Proteomes" id="UP000254572">
    <property type="component" value="Unassembled WGS sequence"/>
</dbReference>
<dbReference type="OrthoDB" id="7592866at2"/>
<evidence type="ECO:0000313" key="2">
    <source>
        <dbReference type="Proteomes" id="UP000254572"/>
    </source>
</evidence>
<proteinExistence type="predicted"/>
<accession>A0A381E7R8</accession>
<evidence type="ECO:0000313" key="1">
    <source>
        <dbReference type="EMBL" id="SUX22782.1"/>
    </source>
</evidence>
<dbReference type="EMBL" id="UFUW01000001">
    <property type="protein sequence ID" value="SUX22782.1"/>
    <property type="molecule type" value="Genomic_DNA"/>
</dbReference>
<name>A0A381E7R8_9GAMM</name>
<protein>
    <submittedName>
        <fullName evidence="1">Uncharacterized protein</fullName>
    </submittedName>
</protein>